<keyword evidence="4" id="KW-0949">S-adenosyl-L-methionine</keyword>
<comment type="caution">
    <text evidence="7">The sequence shown here is derived from an EMBL/GenBank/DDBJ whole genome shotgun (WGS) entry which is preliminary data.</text>
</comment>
<keyword evidence="2" id="KW-0489">Methyltransferase</keyword>
<reference evidence="8" key="1">
    <citation type="journal article" date="2019" name="Int. J. Syst. Evol. Microbiol.">
        <title>The Global Catalogue of Microorganisms (GCM) 10K type strain sequencing project: providing services to taxonomists for standard genome sequencing and annotation.</title>
        <authorList>
            <consortium name="The Broad Institute Genomics Platform"/>
            <consortium name="The Broad Institute Genome Sequencing Center for Infectious Disease"/>
            <person name="Wu L."/>
            <person name="Ma J."/>
        </authorList>
    </citation>
    <scope>NUCLEOTIDE SEQUENCE [LARGE SCALE GENOMIC DNA]</scope>
    <source>
        <strain evidence="8">JCM 6242</strain>
    </source>
</reference>
<evidence type="ECO:0000256" key="3">
    <source>
        <dbReference type="ARBA" id="ARBA00022679"/>
    </source>
</evidence>
<evidence type="ECO:0000313" key="8">
    <source>
        <dbReference type="Proteomes" id="UP001500831"/>
    </source>
</evidence>
<evidence type="ECO:0000256" key="1">
    <source>
        <dbReference type="ARBA" id="ARBA00012771"/>
    </source>
</evidence>
<dbReference type="NCBIfam" id="TIGR00536">
    <property type="entry name" value="hemK_fam"/>
    <property type="match status" value="1"/>
</dbReference>
<sequence>MLVSTARTPADLDAMVDRRVAGLPLEHVLGWAEFCGLRVAVDPGVFVPRRRTEFLVRQAAALTRPGAVVVDLCCGSGAVGVALAAALGRVELHAADIDPTAVWCARRNVTAAGGRVYEGDLYEPLPAALRGRVDVLVANAPYVPTEAIGLLPPEARVHEPRVALDGGADGLDVQRRVAAAAPLWLAPGGHLLIETSERQAPRTVEVFARNGLITRVTGSGELYATVVIGARPADSGPPEVASPVSERGD</sequence>
<name>A0ABP6IPI1_9ACTN</name>
<evidence type="ECO:0000256" key="5">
    <source>
        <dbReference type="ARBA" id="ARBA00048391"/>
    </source>
</evidence>
<dbReference type="InterPro" id="IPR007848">
    <property type="entry name" value="Small_mtfrase_dom"/>
</dbReference>
<dbReference type="InterPro" id="IPR050320">
    <property type="entry name" value="N5-glutamine_MTase"/>
</dbReference>
<gene>
    <name evidence="7" type="ORF">GCM10010517_65210</name>
</gene>
<evidence type="ECO:0000313" key="7">
    <source>
        <dbReference type="EMBL" id="GAA2899671.1"/>
    </source>
</evidence>
<feature type="domain" description="Methyltransferase small" evidence="6">
    <location>
        <begin position="39"/>
        <end position="143"/>
    </location>
</feature>
<accession>A0ABP6IPI1</accession>
<dbReference type="NCBIfam" id="TIGR03704">
    <property type="entry name" value="PrmC_rel_meth"/>
    <property type="match status" value="1"/>
</dbReference>
<evidence type="ECO:0000259" key="6">
    <source>
        <dbReference type="Pfam" id="PF05175"/>
    </source>
</evidence>
<evidence type="ECO:0000256" key="4">
    <source>
        <dbReference type="ARBA" id="ARBA00022691"/>
    </source>
</evidence>
<keyword evidence="8" id="KW-1185">Reference proteome</keyword>
<dbReference type="Gene3D" id="3.40.50.150">
    <property type="entry name" value="Vaccinia Virus protein VP39"/>
    <property type="match status" value="1"/>
</dbReference>
<keyword evidence="3" id="KW-0808">Transferase</keyword>
<dbReference type="PANTHER" id="PTHR18895">
    <property type="entry name" value="HEMK METHYLTRANSFERASE"/>
    <property type="match status" value="1"/>
</dbReference>
<proteinExistence type="predicted"/>
<dbReference type="PANTHER" id="PTHR18895:SF74">
    <property type="entry name" value="MTRF1L RELEASE FACTOR GLUTAMINE METHYLTRANSFERASE"/>
    <property type="match status" value="1"/>
</dbReference>
<dbReference type="EMBL" id="BAAAVI010000066">
    <property type="protein sequence ID" value="GAA2899671.1"/>
    <property type="molecule type" value="Genomic_DNA"/>
</dbReference>
<dbReference type="EC" id="2.1.1.297" evidence="1"/>
<evidence type="ECO:0000256" key="2">
    <source>
        <dbReference type="ARBA" id="ARBA00022603"/>
    </source>
</evidence>
<dbReference type="InterPro" id="IPR022446">
    <property type="entry name" value="MeTrfrase_put"/>
</dbReference>
<protein>
    <recommendedName>
        <fullName evidence="1">peptide chain release factor N(5)-glutamine methyltransferase</fullName>
        <ecNumber evidence="1">2.1.1.297</ecNumber>
    </recommendedName>
</protein>
<dbReference type="Pfam" id="PF05175">
    <property type="entry name" value="MTS"/>
    <property type="match status" value="1"/>
</dbReference>
<comment type="catalytic activity">
    <reaction evidence="5">
        <text>L-glutaminyl-[peptide chain release factor] + S-adenosyl-L-methionine = N(5)-methyl-L-glutaminyl-[peptide chain release factor] + S-adenosyl-L-homocysteine + H(+)</text>
        <dbReference type="Rhea" id="RHEA:42896"/>
        <dbReference type="Rhea" id="RHEA-COMP:10271"/>
        <dbReference type="Rhea" id="RHEA-COMP:10272"/>
        <dbReference type="ChEBI" id="CHEBI:15378"/>
        <dbReference type="ChEBI" id="CHEBI:30011"/>
        <dbReference type="ChEBI" id="CHEBI:57856"/>
        <dbReference type="ChEBI" id="CHEBI:59789"/>
        <dbReference type="ChEBI" id="CHEBI:61891"/>
        <dbReference type="EC" id="2.1.1.297"/>
    </reaction>
</comment>
<dbReference type="Proteomes" id="UP001500831">
    <property type="component" value="Unassembled WGS sequence"/>
</dbReference>
<dbReference type="InterPro" id="IPR029063">
    <property type="entry name" value="SAM-dependent_MTases_sf"/>
</dbReference>
<dbReference type="InterPro" id="IPR004556">
    <property type="entry name" value="HemK-like"/>
</dbReference>
<dbReference type="SUPFAM" id="SSF53335">
    <property type="entry name" value="S-adenosyl-L-methionine-dependent methyltransferases"/>
    <property type="match status" value="1"/>
</dbReference>
<organism evidence="7 8">
    <name type="scientific">Streptosporangium fragile</name>
    <dbReference type="NCBI Taxonomy" id="46186"/>
    <lineage>
        <taxon>Bacteria</taxon>
        <taxon>Bacillati</taxon>
        <taxon>Actinomycetota</taxon>
        <taxon>Actinomycetes</taxon>
        <taxon>Streptosporangiales</taxon>
        <taxon>Streptosporangiaceae</taxon>
        <taxon>Streptosporangium</taxon>
    </lineage>
</organism>